<feature type="binding site" evidence="16">
    <location>
        <position position="85"/>
    </location>
    <ligand>
        <name>Zn(2+)</name>
        <dbReference type="ChEBI" id="CHEBI:29105"/>
        <note>catalytic</note>
    </ligand>
</feature>
<keyword evidence="4 14" id="KW-0645">Protease</keyword>
<evidence type="ECO:0000256" key="5">
    <source>
        <dbReference type="ARBA" id="ARBA00022692"/>
    </source>
</evidence>
<proteinExistence type="inferred from homology"/>
<evidence type="ECO:0000256" key="1">
    <source>
        <dbReference type="ARBA" id="ARBA00004651"/>
    </source>
</evidence>
<dbReference type="AlphaFoldDB" id="A0A1H1WP88"/>
<dbReference type="CDD" id="cd06164">
    <property type="entry name" value="S2P-M50_SpoIVFB_CBS"/>
    <property type="match status" value="1"/>
</dbReference>
<evidence type="ECO:0000256" key="14">
    <source>
        <dbReference type="PIRNR" id="PIRNR006404"/>
    </source>
</evidence>
<feature type="transmembrane region" description="Helical" evidence="14">
    <location>
        <begin position="26"/>
        <end position="48"/>
    </location>
</feature>
<feature type="domain" description="Peptidase M50" evidence="17">
    <location>
        <begin position="155"/>
        <end position="211"/>
    </location>
</feature>
<organism evidence="18 19">
    <name type="scientific">Actinopolymorpha singaporensis</name>
    <dbReference type="NCBI Taxonomy" id="117157"/>
    <lineage>
        <taxon>Bacteria</taxon>
        <taxon>Bacillati</taxon>
        <taxon>Actinomycetota</taxon>
        <taxon>Actinomycetes</taxon>
        <taxon>Propionibacteriales</taxon>
        <taxon>Actinopolymorphaceae</taxon>
        <taxon>Actinopolymorpha</taxon>
    </lineage>
</organism>
<keyword evidence="12" id="KW-0129">CBS domain</keyword>
<keyword evidence="6 14" id="KW-0479">Metal-binding</keyword>
<evidence type="ECO:0000256" key="12">
    <source>
        <dbReference type="ARBA" id="ARBA00023122"/>
    </source>
</evidence>
<comment type="subcellular location">
    <subcellularLocation>
        <location evidence="1 14">Cell membrane</location>
        <topology evidence="1 14">Multi-pass membrane protein</topology>
    </subcellularLocation>
</comment>
<evidence type="ECO:0000313" key="19">
    <source>
        <dbReference type="Proteomes" id="UP000198983"/>
    </source>
</evidence>
<feature type="transmembrane region" description="Helical" evidence="14">
    <location>
        <begin position="60"/>
        <end position="80"/>
    </location>
</feature>
<evidence type="ECO:0000256" key="3">
    <source>
        <dbReference type="ARBA" id="ARBA00022475"/>
    </source>
</evidence>
<dbReference type="InterPro" id="IPR008915">
    <property type="entry name" value="Peptidase_M50"/>
</dbReference>
<evidence type="ECO:0000313" key="18">
    <source>
        <dbReference type="EMBL" id="SDS99077.1"/>
    </source>
</evidence>
<keyword evidence="5 14" id="KW-0812">Transmembrane</keyword>
<feature type="active site" evidence="15">
    <location>
        <position position="82"/>
    </location>
</feature>
<dbReference type="GO" id="GO:0006508">
    <property type="term" value="P:proteolysis"/>
    <property type="evidence" value="ECO:0007669"/>
    <property type="project" value="UniProtKB-KW"/>
</dbReference>
<feature type="transmembrane region" description="Helical" evidence="14">
    <location>
        <begin position="195"/>
        <end position="216"/>
    </location>
</feature>
<dbReference type="PIRSF" id="PIRSF006404">
    <property type="entry name" value="UCP006404_Pept_M50_CBS"/>
    <property type="match status" value="1"/>
</dbReference>
<dbReference type="EMBL" id="LT629732">
    <property type="protein sequence ID" value="SDS99077.1"/>
    <property type="molecule type" value="Genomic_DNA"/>
</dbReference>
<keyword evidence="7" id="KW-0677">Repeat</keyword>
<feature type="binding site" evidence="16">
    <location>
        <position position="81"/>
    </location>
    <ligand>
        <name>Zn(2+)</name>
        <dbReference type="ChEBI" id="CHEBI:29105"/>
        <note>catalytic</note>
    </ligand>
</feature>
<keyword evidence="8 14" id="KW-0378">Hydrolase</keyword>
<dbReference type="GO" id="GO:0046872">
    <property type="term" value="F:metal ion binding"/>
    <property type="evidence" value="ECO:0007669"/>
    <property type="project" value="UniProtKB-UniRule"/>
</dbReference>
<evidence type="ECO:0000256" key="11">
    <source>
        <dbReference type="ARBA" id="ARBA00023049"/>
    </source>
</evidence>
<evidence type="ECO:0000256" key="6">
    <source>
        <dbReference type="ARBA" id="ARBA00022723"/>
    </source>
</evidence>
<name>A0A1H1WP88_9ACTN</name>
<dbReference type="GO" id="GO:0005886">
    <property type="term" value="C:plasma membrane"/>
    <property type="evidence" value="ECO:0007669"/>
    <property type="project" value="UniProtKB-SubCell"/>
</dbReference>
<dbReference type="Proteomes" id="UP000198983">
    <property type="component" value="Chromosome I"/>
</dbReference>
<evidence type="ECO:0000256" key="13">
    <source>
        <dbReference type="ARBA" id="ARBA00023136"/>
    </source>
</evidence>
<evidence type="ECO:0000256" key="10">
    <source>
        <dbReference type="ARBA" id="ARBA00022989"/>
    </source>
</evidence>
<feature type="domain" description="Peptidase M50" evidence="17">
    <location>
        <begin position="70"/>
        <end position="146"/>
    </location>
</feature>
<protein>
    <recommendedName>
        <fullName evidence="14">Zinc metalloprotease</fullName>
    </recommendedName>
</protein>
<evidence type="ECO:0000256" key="8">
    <source>
        <dbReference type="ARBA" id="ARBA00022801"/>
    </source>
</evidence>
<accession>A0A1H1WP88</accession>
<evidence type="ECO:0000259" key="17">
    <source>
        <dbReference type="Pfam" id="PF02163"/>
    </source>
</evidence>
<feature type="transmembrane region" description="Helical" evidence="14">
    <location>
        <begin position="121"/>
        <end position="141"/>
    </location>
</feature>
<keyword evidence="13 14" id="KW-0472">Membrane</keyword>
<dbReference type="OrthoDB" id="9781963at2"/>
<evidence type="ECO:0000256" key="4">
    <source>
        <dbReference type="ARBA" id="ARBA00022670"/>
    </source>
</evidence>
<dbReference type="PANTHER" id="PTHR39188">
    <property type="entry name" value="MEMBRANE-ASSOCIATED ZINC METALLOPROTEASE M50B"/>
    <property type="match status" value="1"/>
</dbReference>
<feature type="transmembrane region" description="Helical" evidence="14">
    <location>
        <begin position="153"/>
        <end position="174"/>
    </location>
</feature>
<keyword evidence="9 14" id="KW-0862">Zinc</keyword>
<feature type="binding site" evidence="16">
    <location>
        <position position="177"/>
    </location>
    <ligand>
        <name>Zn(2+)</name>
        <dbReference type="ChEBI" id="CHEBI:29105"/>
        <note>catalytic</note>
    </ligand>
</feature>
<dbReference type="Pfam" id="PF02163">
    <property type="entry name" value="Peptidase_M50"/>
    <property type="match status" value="2"/>
</dbReference>
<dbReference type="RefSeq" id="WP_092655686.1">
    <property type="nucleotide sequence ID" value="NZ_LT629732.1"/>
</dbReference>
<evidence type="ECO:0000256" key="9">
    <source>
        <dbReference type="ARBA" id="ARBA00022833"/>
    </source>
</evidence>
<sequence>MVHDVEKNAPSRAAQRRPGAVQIARVVGVPVYVNVSWILVALLIAYVFRPVVDEQVPGLGVWSFVAALGFAVLLYASVLVHEIAHVLVARKFDLPVRAITLQFLGGLSEIESEPQTPWREFAVAVVGPLTSLGISGLAALGHTVVSGPALLELALFQLAWANLLVGLFNLLPGLPLDGGRLLRAGVWAVTKQPHLGTAVAGWAGRVVAAVVLLLPWTLLASTWGAPSLLHIVWSVFLAMFMWAGSSQALMSAKIRRKLPAIHARTLARRGVPVSSELPLSEAVRRAQEAHAGSLVVVGSDGRPTGLVSEAAVLATPEHRRPWISVGDVARRIEPGLVLDVRLTGEALVRAMGGTPATEYLLVEPDGRVFGVLATADVDGALART</sequence>
<comment type="cofactor">
    <cofactor evidence="14 16">
        <name>Zn(2+)</name>
        <dbReference type="ChEBI" id="CHEBI:29105"/>
    </cofactor>
    <text evidence="14 16">Binds 1 zinc ion per subunit.</text>
</comment>
<evidence type="ECO:0000256" key="7">
    <source>
        <dbReference type="ARBA" id="ARBA00022737"/>
    </source>
</evidence>
<keyword evidence="10 14" id="KW-1133">Transmembrane helix</keyword>
<dbReference type="Gene3D" id="3.10.580.10">
    <property type="entry name" value="CBS-domain"/>
    <property type="match status" value="1"/>
</dbReference>
<dbReference type="GO" id="GO:0008237">
    <property type="term" value="F:metallopeptidase activity"/>
    <property type="evidence" value="ECO:0007669"/>
    <property type="project" value="UniProtKB-UniRule"/>
</dbReference>
<comment type="similarity">
    <text evidence="2 14">Belongs to the peptidase M50B family.</text>
</comment>
<dbReference type="STRING" id="117157.SAMN04489717_4615"/>
<feature type="transmembrane region" description="Helical" evidence="14">
    <location>
        <begin position="228"/>
        <end position="249"/>
    </location>
</feature>
<keyword evidence="19" id="KW-1185">Reference proteome</keyword>
<reference evidence="18 19" key="1">
    <citation type="submission" date="2016-10" db="EMBL/GenBank/DDBJ databases">
        <authorList>
            <person name="de Groot N.N."/>
        </authorList>
    </citation>
    <scope>NUCLEOTIDE SEQUENCE [LARGE SCALE GENOMIC DNA]</scope>
    <source>
        <strain evidence="18 19">DSM 22024</strain>
    </source>
</reference>
<dbReference type="SUPFAM" id="SSF54631">
    <property type="entry name" value="CBS-domain pair"/>
    <property type="match status" value="1"/>
</dbReference>
<gene>
    <name evidence="18" type="ORF">SAMN04489717_4615</name>
</gene>
<keyword evidence="3 14" id="KW-1003">Cell membrane</keyword>
<dbReference type="PANTHER" id="PTHR39188:SF3">
    <property type="entry name" value="STAGE IV SPORULATION PROTEIN FB"/>
    <property type="match status" value="1"/>
</dbReference>
<evidence type="ECO:0000256" key="2">
    <source>
        <dbReference type="ARBA" id="ARBA00007931"/>
    </source>
</evidence>
<dbReference type="InterPro" id="IPR046342">
    <property type="entry name" value="CBS_dom_sf"/>
</dbReference>
<evidence type="ECO:0000256" key="16">
    <source>
        <dbReference type="PIRSR" id="PIRSR006404-2"/>
    </source>
</evidence>
<keyword evidence="11 14" id="KW-0482">Metalloprotease</keyword>
<dbReference type="InterPro" id="IPR016483">
    <property type="entry name" value="UCP006404_Pept_M50_CBS"/>
</dbReference>
<evidence type="ECO:0000256" key="15">
    <source>
        <dbReference type="PIRSR" id="PIRSR006404-1"/>
    </source>
</evidence>